<evidence type="ECO:0000313" key="3">
    <source>
        <dbReference type="Proteomes" id="UP001175228"/>
    </source>
</evidence>
<dbReference type="EMBL" id="JAUEPU010000091">
    <property type="protein sequence ID" value="KAK0479065.1"/>
    <property type="molecule type" value="Genomic_DNA"/>
</dbReference>
<proteinExistence type="predicted"/>
<reference evidence="2" key="1">
    <citation type="submission" date="2023-06" db="EMBL/GenBank/DDBJ databases">
        <authorList>
            <consortium name="Lawrence Berkeley National Laboratory"/>
            <person name="Ahrendt S."/>
            <person name="Sahu N."/>
            <person name="Indic B."/>
            <person name="Wong-Bajracharya J."/>
            <person name="Merenyi Z."/>
            <person name="Ke H.-M."/>
            <person name="Monk M."/>
            <person name="Kocsube S."/>
            <person name="Drula E."/>
            <person name="Lipzen A."/>
            <person name="Balint B."/>
            <person name="Henrissat B."/>
            <person name="Andreopoulos B."/>
            <person name="Martin F.M."/>
            <person name="Harder C.B."/>
            <person name="Rigling D."/>
            <person name="Ford K.L."/>
            <person name="Foster G.D."/>
            <person name="Pangilinan J."/>
            <person name="Papanicolaou A."/>
            <person name="Barry K."/>
            <person name="LaButti K."/>
            <person name="Viragh M."/>
            <person name="Koriabine M."/>
            <person name="Yan M."/>
            <person name="Riley R."/>
            <person name="Champramary S."/>
            <person name="Plett K.L."/>
            <person name="Tsai I.J."/>
            <person name="Slot J."/>
            <person name="Sipos G."/>
            <person name="Plett J."/>
            <person name="Nagy L.G."/>
            <person name="Grigoriev I.V."/>
        </authorList>
    </citation>
    <scope>NUCLEOTIDE SEQUENCE</scope>
    <source>
        <strain evidence="2">HWK02</strain>
    </source>
</reference>
<dbReference type="PANTHER" id="PTHR38926:SF5">
    <property type="entry name" value="F-BOX AND LEUCINE-RICH REPEAT PROTEIN 6"/>
    <property type="match status" value="1"/>
</dbReference>
<dbReference type="InterPro" id="IPR001810">
    <property type="entry name" value="F-box_dom"/>
</dbReference>
<dbReference type="Gene3D" id="3.80.10.10">
    <property type="entry name" value="Ribonuclease Inhibitor"/>
    <property type="match status" value="1"/>
</dbReference>
<feature type="domain" description="F-box" evidence="1">
    <location>
        <begin position="43"/>
        <end position="88"/>
    </location>
</feature>
<sequence>MAAASIVRSERQSQVDNFISTQTSFHPLTRIMALNTALCFAQRVPNELLSYIFLYTSRQTNAVHLSHVCSRWRNVALSTGSLWTDITITFPTSIGQLSYALTCLRRSKVYPLNLYLDFRDPAWDWDEHTHDFGSEDMEAVLNFLLPHANRWKCVTLLTDTWAPMWTFLKETQHVEIPTLRSVKLSRCNAYFVGKGETFEPAGLREPLQLFGGQEIGMLREVGLVGVHVDWMGSSGLRNLFDLELKYHASDVMPIFQEFRTILEGCPHLKYLSIVGWGPRFDESAVLNSAATFIIRLSNLIRFSLGFVDMEYAIRLLEHMALPVLTELALEDVSRSLSLCDAESLPDAKILLDWFTGDHTAILCSKLLTLELHGIRCFDRDVLRKFLCRFPAVETMHLSDADVVLLEALKPDALRPCPTLQELHCRGVDFPKLSELVGARASSLNVSPLKKVHVDLFGDEVVGEQESLTIRRANVELSLNTILLSD</sequence>
<dbReference type="Proteomes" id="UP001175228">
    <property type="component" value="Unassembled WGS sequence"/>
</dbReference>
<dbReference type="AlphaFoldDB" id="A0AA39P7J6"/>
<dbReference type="Pfam" id="PF12937">
    <property type="entry name" value="F-box-like"/>
    <property type="match status" value="1"/>
</dbReference>
<dbReference type="SUPFAM" id="SSF81383">
    <property type="entry name" value="F-box domain"/>
    <property type="match status" value="1"/>
</dbReference>
<keyword evidence="3" id="KW-1185">Reference proteome</keyword>
<evidence type="ECO:0000259" key="1">
    <source>
        <dbReference type="Pfam" id="PF12937"/>
    </source>
</evidence>
<comment type="caution">
    <text evidence="2">The sequence shown here is derived from an EMBL/GenBank/DDBJ whole genome shotgun (WGS) entry which is preliminary data.</text>
</comment>
<organism evidence="2 3">
    <name type="scientific">Armillaria luteobubalina</name>
    <dbReference type="NCBI Taxonomy" id="153913"/>
    <lineage>
        <taxon>Eukaryota</taxon>
        <taxon>Fungi</taxon>
        <taxon>Dikarya</taxon>
        <taxon>Basidiomycota</taxon>
        <taxon>Agaricomycotina</taxon>
        <taxon>Agaricomycetes</taxon>
        <taxon>Agaricomycetidae</taxon>
        <taxon>Agaricales</taxon>
        <taxon>Marasmiineae</taxon>
        <taxon>Physalacriaceae</taxon>
        <taxon>Armillaria</taxon>
    </lineage>
</organism>
<dbReference type="InterPro" id="IPR036047">
    <property type="entry name" value="F-box-like_dom_sf"/>
</dbReference>
<evidence type="ECO:0000313" key="2">
    <source>
        <dbReference type="EMBL" id="KAK0479065.1"/>
    </source>
</evidence>
<dbReference type="SUPFAM" id="SSF52047">
    <property type="entry name" value="RNI-like"/>
    <property type="match status" value="1"/>
</dbReference>
<accession>A0AA39P7J6</accession>
<protein>
    <recommendedName>
        <fullName evidence="1">F-box domain-containing protein</fullName>
    </recommendedName>
</protein>
<dbReference type="Gene3D" id="1.20.1280.50">
    <property type="match status" value="1"/>
</dbReference>
<dbReference type="PANTHER" id="PTHR38926">
    <property type="entry name" value="F-BOX DOMAIN CONTAINING PROTEIN, EXPRESSED"/>
    <property type="match status" value="1"/>
</dbReference>
<name>A0AA39P7J6_9AGAR</name>
<dbReference type="InterPro" id="IPR032675">
    <property type="entry name" value="LRR_dom_sf"/>
</dbReference>
<gene>
    <name evidence="2" type="ORF">EDD18DRAFT_1263574</name>
</gene>